<dbReference type="InterPro" id="IPR044156">
    <property type="entry name" value="Galectin-like"/>
</dbReference>
<dbReference type="Gene3D" id="2.60.120.200">
    <property type="match status" value="2"/>
</dbReference>
<proteinExistence type="predicted"/>
<dbReference type="PANTHER" id="PTHR11346:SF189">
    <property type="entry name" value="GALECTIN"/>
    <property type="match status" value="1"/>
</dbReference>
<sequence length="284" mass="31526">MGQQAGHHQHYPVPYEAQISPPISFGTQVHVAGTAHGDQFEVNLANRRGDIILHVNPRVSARQLILNSAPGGGWGAEERAPLNIQQGQPFNIIIMVTQQGFKIAVNNQHAADYNHRMPFNAADLVTIKGAIQLSNVQIYPGMTGQHGQPWQFAMETPVPMNVFPGRVITITGQSAQNASRFEFNLLAGNYNGADVVFHFNPRFDQREAIRSSCQGGGWGAEEKQGGFPLHPGQQFEIQIVCFPEHYQVNCNGQPWFTFRHRLPYQNVQALQVKGDVHITNVFAM</sequence>
<feature type="domain" description="Galectin" evidence="4">
    <location>
        <begin position="15"/>
        <end position="139"/>
    </location>
</feature>
<organism evidence="5 7">
    <name type="scientific">Adineta steineri</name>
    <dbReference type="NCBI Taxonomy" id="433720"/>
    <lineage>
        <taxon>Eukaryota</taxon>
        <taxon>Metazoa</taxon>
        <taxon>Spiralia</taxon>
        <taxon>Gnathifera</taxon>
        <taxon>Rotifera</taxon>
        <taxon>Eurotatoria</taxon>
        <taxon>Bdelloidea</taxon>
        <taxon>Adinetida</taxon>
        <taxon>Adinetidae</taxon>
        <taxon>Adineta</taxon>
    </lineage>
</organism>
<dbReference type="PANTHER" id="PTHR11346">
    <property type="entry name" value="GALECTIN"/>
    <property type="match status" value="1"/>
</dbReference>
<evidence type="ECO:0000256" key="1">
    <source>
        <dbReference type="ARBA" id="ARBA00022734"/>
    </source>
</evidence>
<accession>A0A815F4X9</accession>
<dbReference type="Pfam" id="PF00337">
    <property type="entry name" value="Gal-bind_lectin"/>
    <property type="match status" value="2"/>
</dbReference>
<evidence type="ECO:0000259" key="4">
    <source>
        <dbReference type="PROSITE" id="PS51304"/>
    </source>
</evidence>
<dbReference type="SMART" id="SM00908">
    <property type="entry name" value="Gal-bind_lectin"/>
    <property type="match status" value="2"/>
</dbReference>
<evidence type="ECO:0000313" key="7">
    <source>
        <dbReference type="Proteomes" id="UP000663891"/>
    </source>
</evidence>
<dbReference type="InterPro" id="IPR001079">
    <property type="entry name" value="Galectin_CRD"/>
</dbReference>
<dbReference type="Proteomes" id="UP000663891">
    <property type="component" value="Unassembled WGS sequence"/>
</dbReference>
<keyword evidence="1 3" id="KW-0430">Lectin</keyword>
<comment type="caution">
    <text evidence="5">The sequence shown here is derived from an EMBL/GenBank/DDBJ whole genome shotgun (WGS) entry which is preliminary data.</text>
</comment>
<evidence type="ECO:0000256" key="2">
    <source>
        <dbReference type="ARBA" id="ARBA00022737"/>
    </source>
</evidence>
<reference evidence="5" key="1">
    <citation type="submission" date="2021-02" db="EMBL/GenBank/DDBJ databases">
        <authorList>
            <person name="Nowell W R."/>
        </authorList>
    </citation>
    <scope>NUCLEOTIDE SEQUENCE</scope>
</reference>
<dbReference type="EMBL" id="CAJNON010000566">
    <property type="protein sequence ID" value="CAF1318750.1"/>
    <property type="molecule type" value="Genomic_DNA"/>
</dbReference>
<gene>
    <name evidence="6" type="ORF">OKA104_LOCUS8590</name>
    <name evidence="5" type="ORF">VCS650_LOCUS32017</name>
</gene>
<dbReference type="GO" id="GO:0030246">
    <property type="term" value="F:carbohydrate binding"/>
    <property type="evidence" value="ECO:0007669"/>
    <property type="project" value="UniProtKB-UniRule"/>
</dbReference>
<dbReference type="SUPFAM" id="SSF49899">
    <property type="entry name" value="Concanavalin A-like lectins/glucanases"/>
    <property type="match status" value="2"/>
</dbReference>
<name>A0A815F4X9_9BILA</name>
<keyword evidence="2" id="KW-0677">Repeat</keyword>
<evidence type="ECO:0000313" key="6">
    <source>
        <dbReference type="EMBL" id="CAF3639887.1"/>
    </source>
</evidence>
<dbReference type="FunFam" id="2.60.120.200:FF:000124">
    <property type="entry name" value="Galectin-4"/>
    <property type="match status" value="1"/>
</dbReference>
<dbReference type="OrthoDB" id="6251307at2759"/>
<dbReference type="Proteomes" id="UP000663881">
    <property type="component" value="Unassembled WGS sequence"/>
</dbReference>
<evidence type="ECO:0000256" key="3">
    <source>
        <dbReference type="RuleBase" id="RU102079"/>
    </source>
</evidence>
<dbReference type="SMART" id="SM00276">
    <property type="entry name" value="GLECT"/>
    <property type="match status" value="2"/>
</dbReference>
<dbReference type="InterPro" id="IPR013320">
    <property type="entry name" value="ConA-like_dom_sf"/>
</dbReference>
<dbReference type="PROSITE" id="PS51304">
    <property type="entry name" value="GALECTIN"/>
    <property type="match status" value="2"/>
</dbReference>
<evidence type="ECO:0000313" key="5">
    <source>
        <dbReference type="EMBL" id="CAF1318750.1"/>
    </source>
</evidence>
<protein>
    <recommendedName>
        <fullName evidence="3">Galectin</fullName>
    </recommendedName>
</protein>
<dbReference type="EMBL" id="CAJOAY010000349">
    <property type="protein sequence ID" value="CAF3639887.1"/>
    <property type="molecule type" value="Genomic_DNA"/>
</dbReference>
<dbReference type="AlphaFoldDB" id="A0A815F4X9"/>
<feature type="domain" description="Galectin" evidence="4">
    <location>
        <begin position="154"/>
        <end position="284"/>
    </location>
</feature>
<dbReference type="CDD" id="cd00070">
    <property type="entry name" value="GLECT"/>
    <property type="match status" value="2"/>
</dbReference>